<comment type="caution">
    <text evidence="5">The sequence shown here is derived from an EMBL/GenBank/DDBJ whole genome shotgun (WGS) entry which is preliminary data.</text>
</comment>
<proteinExistence type="predicted"/>
<evidence type="ECO:0000256" key="3">
    <source>
        <dbReference type="ARBA" id="ARBA00022691"/>
    </source>
</evidence>
<evidence type="ECO:0000256" key="1">
    <source>
        <dbReference type="ARBA" id="ARBA00022603"/>
    </source>
</evidence>
<keyword evidence="1 5" id="KW-0489">Methyltransferase</keyword>
<dbReference type="EC" id="2.1.1.-" evidence="5"/>
<dbReference type="RefSeq" id="WP_323575539.1">
    <property type="nucleotide sequence ID" value="NZ_JAYGJQ010000001.1"/>
</dbReference>
<keyword evidence="6" id="KW-1185">Reference proteome</keyword>
<dbReference type="PANTHER" id="PTHR42873:SF1">
    <property type="entry name" value="S-ADENOSYLMETHIONINE-DEPENDENT METHYLTRANSFERASE DOMAIN-CONTAINING PROTEIN"/>
    <property type="match status" value="1"/>
</dbReference>
<dbReference type="Pfam" id="PF10672">
    <property type="entry name" value="Methyltrans_SAM"/>
    <property type="match status" value="1"/>
</dbReference>
<evidence type="ECO:0000313" key="6">
    <source>
        <dbReference type="Proteomes" id="UP001302274"/>
    </source>
</evidence>
<dbReference type="Gene3D" id="3.40.50.150">
    <property type="entry name" value="Vaccinia Virus protein VP39"/>
    <property type="match status" value="1"/>
</dbReference>
<evidence type="ECO:0000259" key="4">
    <source>
        <dbReference type="Pfam" id="PF10672"/>
    </source>
</evidence>
<accession>A0ABU5VS64</accession>
<feature type="domain" description="S-adenosylmethionine-dependent methyltransferase" evidence="4">
    <location>
        <begin position="195"/>
        <end position="364"/>
    </location>
</feature>
<dbReference type="InterPro" id="IPR019614">
    <property type="entry name" value="SAM-dep_methyl-trfase"/>
</dbReference>
<dbReference type="Gene3D" id="3.30.750.80">
    <property type="entry name" value="RNA methyltransferase domain (HRMD) like"/>
    <property type="match status" value="1"/>
</dbReference>
<name>A0ABU5VS64_9BACT</name>
<dbReference type="GO" id="GO:0032259">
    <property type="term" value="P:methylation"/>
    <property type="evidence" value="ECO:0007669"/>
    <property type="project" value="UniProtKB-KW"/>
</dbReference>
<dbReference type="GO" id="GO:0008168">
    <property type="term" value="F:methyltransferase activity"/>
    <property type="evidence" value="ECO:0007669"/>
    <property type="project" value="UniProtKB-KW"/>
</dbReference>
<dbReference type="PANTHER" id="PTHR42873">
    <property type="entry name" value="RIBOSOMAL RNA LARGE SUBUNIT METHYLTRANSFERASE"/>
    <property type="match status" value="1"/>
</dbReference>
<organism evidence="5 6">
    <name type="scientific">Bacteriovorax antarcticus</name>
    <dbReference type="NCBI Taxonomy" id="3088717"/>
    <lineage>
        <taxon>Bacteria</taxon>
        <taxon>Pseudomonadati</taxon>
        <taxon>Bdellovibrionota</taxon>
        <taxon>Bacteriovoracia</taxon>
        <taxon>Bacteriovoracales</taxon>
        <taxon>Bacteriovoracaceae</taxon>
        <taxon>Bacteriovorax</taxon>
    </lineage>
</organism>
<dbReference type="CDD" id="cd11572">
    <property type="entry name" value="RlmI_M_like"/>
    <property type="match status" value="1"/>
</dbReference>
<keyword evidence="2 5" id="KW-0808">Transferase</keyword>
<dbReference type="SUPFAM" id="SSF53335">
    <property type="entry name" value="S-adenosyl-L-methionine-dependent methyltransferases"/>
    <property type="match status" value="1"/>
</dbReference>
<keyword evidence="3" id="KW-0949">S-adenosyl-L-methionine</keyword>
<evidence type="ECO:0000256" key="2">
    <source>
        <dbReference type="ARBA" id="ARBA00022679"/>
    </source>
</evidence>
<dbReference type="EMBL" id="JAYGJQ010000001">
    <property type="protein sequence ID" value="MEA9355896.1"/>
    <property type="molecule type" value="Genomic_DNA"/>
</dbReference>
<evidence type="ECO:0000313" key="5">
    <source>
        <dbReference type="EMBL" id="MEA9355896.1"/>
    </source>
</evidence>
<dbReference type="Proteomes" id="UP001302274">
    <property type="component" value="Unassembled WGS sequence"/>
</dbReference>
<reference evidence="5 6" key="1">
    <citation type="submission" date="2023-11" db="EMBL/GenBank/DDBJ databases">
        <title>A Novel Polar Bacteriovorax (B. antarcticus) Isolated from the Biocrust in Antarctica.</title>
        <authorList>
            <person name="Mun W."/>
            <person name="Choi S.Y."/>
            <person name="Mitchell R.J."/>
        </authorList>
    </citation>
    <scope>NUCLEOTIDE SEQUENCE [LARGE SCALE GENOMIC DNA]</scope>
    <source>
        <strain evidence="5 6">PP10</strain>
    </source>
</reference>
<protein>
    <submittedName>
        <fullName evidence="5">Class I SAM-dependent rRNA methyltransferase</fullName>
        <ecNumber evidence="5">2.1.1.-</ecNumber>
    </submittedName>
</protein>
<gene>
    <name evidence="5" type="ORF">SHI21_06780</name>
</gene>
<dbReference type="InterPro" id="IPR029063">
    <property type="entry name" value="SAM-dependent_MTases_sf"/>
</dbReference>
<sequence length="404" mass="45520">MLNPLVNVDDVKIPDIQLIRDVNKHLLRGHRWIFADCFDGKTPSGLAVLKSRNDSIAIGLVQADTQMRFRVLCLMEEPYVRANNLPLTLRVWSETQLSRAIALRINFRSEMTNSFRLVNGEGDGMPGLTIDIYDNTAVIKHDHPVCERFYNHHGIAAFIQKEMPYIENVYYKRRNDEEVKGIDIVGKLPAEVIFKENGSFFASNIRDAAKTGFFLDQRDNRKLIGQFSKDKTVLNLFSYTAGFSIFAAHGGASEVTSVDIAKAAIIAAERNFEVNNLKTKHNAIADDAFAYIDEQIKNKVKWDLVITDPPSFAPNQKAVETATAAYTKVFTNSLKLVKGNGMFAASSCSSHISTEMFLNICREAFSKTRKKGTLVYLGGQPFDHPYPLAMDELRYLKFALFRVD</sequence>